<reference evidence="1 2" key="1">
    <citation type="submission" date="2014-12" db="EMBL/GenBank/DDBJ databases">
        <title>Isolation of bacteria from lake water.</title>
        <authorList>
            <person name="Sheng K.-Y."/>
            <person name="Chin P.-S."/>
            <person name="Chan K.-G."/>
            <person name="Tan G.S."/>
        </authorList>
    </citation>
    <scope>NUCLEOTIDE SEQUENCE [LARGE SCALE GENOMIC DNA]</scope>
    <source>
        <strain evidence="1 2">KY4</strain>
    </source>
</reference>
<evidence type="ECO:0000313" key="1">
    <source>
        <dbReference type="EMBL" id="KJA09200.1"/>
    </source>
</evidence>
<comment type="caution">
    <text evidence="1">The sequence shown here is derived from an EMBL/GenBank/DDBJ whole genome shotgun (WGS) entry which is preliminary data.</text>
</comment>
<keyword evidence="2" id="KW-1185">Reference proteome</keyword>
<accession>A0A0D7K4I7</accession>
<protein>
    <submittedName>
        <fullName evidence="1">Uncharacterized protein</fullName>
    </submittedName>
</protein>
<dbReference type="EMBL" id="JXYQ01000069">
    <property type="protein sequence ID" value="KJA09200.1"/>
    <property type="molecule type" value="Genomic_DNA"/>
</dbReference>
<proteinExistence type="predicted"/>
<dbReference type="RefSeq" id="WP_044401794.1">
    <property type="nucleotide sequence ID" value="NZ_JXYQ01000069.1"/>
</dbReference>
<name>A0A0D7K4I7_9BURK</name>
<sequence length="276" mass="29590">MMAMDGEPLSQVAEWRLNSGGVFMRASDDEGGKLARLADVRDWLMHRNEWPMERAAEEIVKKLREAHKAGVPLFMGSKKAYALPLRPDDHMLSPQALQERGGLFGLDERLQGFAGVCNAIINGWLGEYAGYGGTFARIDAVCVRAADAAQLWGWGSVGAGTAAAPTSAPVPGAAVDDPLGALDAELRAAFEAVCKRRALSKRVKNGAREPWPVDDAETVRKVRETLGRSGAKTIAPMLGMTQDAVRDLLERKAKAKAKAAATTANNPFGQVRPKAA</sequence>
<organism evidence="1 2">
    <name type="scientific">Acidovorax temperans</name>
    <dbReference type="NCBI Taxonomy" id="80878"/>
    <lineage>
        <taxon>Bacteria</taxon>
        <taxon>Pseudomonadati</taxon>
        <taxon>Pseudomonadota</taxon>
        <taxon>Betaproteobacteria</taxon>
        <taxon>Burkholderiales</taxon>
        <taxon>Comamonadaceae</taxon>
        <taxon>Acidovorax</taxon>
    </lineage>
</organism>
<dbReference type="AlphaFoldDB" id="A0A0D7K4I7"/>
<gene>
    <name evidence="1" type="ORF">RP29_17750</name>
</gene>
<dbReference type="Proteomes" id="UP000032566">
    <property type="component" value="Unassembled WGS sequence"/>
</dbReference>
<evidence type="ECO:0000313" key="2">
    <source>
        <dbReference type="Proteomes" id="UP000032566"/>
    </source>
</evidence>
<dbReference type="PATRIC" id="fig|80878.5.peg.3484"/>